<dbReference type="Gene3D" id="2.102.10.10">
    <property type="entry name" value="Rieske [2Fe-2S] iron-sulphur domain"/>
    <property type="match status" value="1"/>
</dbReference>
<dbReference type="RefSeq" id="WP_260729134.1">
    <property type="nucleotide sequence ID" value="NZ_BAAABS010000028.1"/>
</dbReference>
<evidence type="ECO:0000259" key="5">
    <source>
        <dbReference type="PROSITE" id="PS51296"/>
    </source>
</evidence>
<gene>
    <name evidence="6" type="ORF">Drose_16690</name>
</gene>
<dbReference type="EMBL" id="CP073721">
    <property type="protein sequence ID" value="UWZ39705.1"/>
    <property type="molecule type" value="Genomic_DNA"/>
</dbReference>
<dbReference type="InterPro" id="IPR036922">
    <property type="entry name" value="Rieske_2Fe-2S_sf"/>
</dbReference>
<dbReference type="InterPro" id="IPR017941">
    <property type="entry name" value="Rieske_2Fe-2S"/>
</dbReference>
<keyword evidence="7" id="KW-1185">Reference proteome</keyword>
<evidence type="ECO:0000256" key="2">
    <source>
        <dbReference type="ARBA" id="ARBA00022723"/>
    </source>
</evidence>
<dbReference type="PANTHER" id="PTHR21496">
    <property type="entry name" value="FERREDOXIN-RELATED"/>
    <property type="match status" value="1"/>
</dbReference>
<evidence type="ECO:0000256" key="4">
    <source>
        <dbReference type="ARBA" id="ARBA00023014"/>
    </source>
</evidence>
<evidence type="ECO:0000256" key="3">
    <source>
        <dbReference type="ARBA" id="ARBA00023004"/>
    </source>
</evidence>
<evidence type="ECO:0000313" key="7">
    <source>
        <dbReference type="Proteomes" id="UP001058271"/>
    </source>
</evidence>
<dbReference type="Proteomes" id="UP001058271">
    <property type="component" value="Chromosome"/>
</dbReference>
<name>A0ABY5ZFG7_9ACTN</name>
<protein>
    <submittedName>
        <fullName evidence="6">Rieske 2Fe-2S domain-containing protein</fullName>
    </submittedName>
</protein>
<dbReference type="PROSITE" id="PS51296">
    <property type="entry name" value="RIESKE"/>
    <property type="match status" value="1"/>
</dbReference>
<evidence type="ECO:0000256" key="1">
    <source>
        <dbReference type="ARBA" id="ARBA00022714"/>
    </source>
</evidence>
<proteinExistence type="predicted"/>
<reference evidence="6" key="1">
    <citation type="submission" date="2021-04" db="EMBL/GenBank/DDBJ databases">
        <title>Biosynthetic gene clusters of Dactylosporangioum roseum.</title>
        <authorList>
            <person name="Hartkoorn R.C."/>
            <person name="Beaudoing E."/>
            <person name="Hot D."/>
            <person name="Moureu S."/>
        </authorList>
    </citation>
    <scope>NUCLEOTIDE SEQUENCE</scope>
    <source>
        <strain evidence="6">NRRL B-16295</strain>
    </source>
</reference>
<keyword evidence="3" id="KW-0408">Iron</keyword>
<accession>A0ABY5ZFG7</accession>
<keyword evidence="4" id="KW-0411">Iron-sulfur</keyword>
<feature type="domain" description="Rieske" evidence="5">
    <location>
        <begin position="11"/>
        <end position="106"/>
    </location>
</feature>
<keyword evidence="1" id="KW-0001">2Fe-2S</keyword>
<evidence type="ECO:0000313" key="6">
    <source>
        <dbReference type="EMBL" id="UWZ39705.1"/>
    </source>
</evidence>
<dbReference type="PANTHER" id="PTHR21496:SF23">
    <property type="entry name" value="3-PHENYLPROPIONATE_CINNAMIC ACID DIOXYGENASE FERREDOXIN SUBUNIT"/>
    <property type="match status" value="1"/>
</dbReference>
<dbReference type="Pfam" id="PF00355">
    <property type="entry name" value="Rieske"/>
    <property type="match status" value="1"/>
</dbReference>
<organism evidence="6 7">
    <name type="scientific">Dactylosporangium roseum</name>
    <dbReference type="NCBI Taxonomy" id="47989"/>
    <lineage>
        <taxon>Bacteria</taxon>
        <taxon>Bacillati</taxon>
        <taxon>Actinomycetota</taxon>
        <taxon>Actinomycetes</taxon>
        <taxon>Micromonosporales</taxon>
        <taxon>Micromonosporaceae</taxon>
        <taxon>Dactylosporangium</taxon>
    </lineage>
</organism>
<keyword evidence="2" id="KW-0479">Metal-binding</keyword>
<sequence>MDLSAETVGNWIATGVTIEAVRDEPVYLPMDPPRALARVGETIHCFEDTCTHEDFSLSEGFLAGDVIECAYHFARFCVRTGEVLTQPARRRLLTYAVKLEAGEIYVSSEPRR</sequence>
<dbReference type="SUPFAM" id="SSF50022">
    <property type="entry name" value="ISP domain"/>
    <property type="match status" value="1"/>
</dbReference>